<dbReference type="SUPFAM" id="SSF48403">
    <property type="entry name" value="Ankyrin repeat"/>
    <property type="match status" value="1"/>
</dbReference>
<evidence type="ECO:0000313" key="5">
    <source>
        <dbReference type="Proteomes" id="UP000199421"/>
    </source>
</evidence>
<protein>
    <submittedName>
        <fullName evidence="4">Uncharacterized protein</fullName>
    </submittedName>
</protein>
<evidence type="ECO:0000256" key="2">
    <source>
        <dbReference type="ARBA" id="ARBA00023043"/>
    </source>
</evidence>
<evidence type="ECO:0000256" key="3">
    <source>
        <dbReference type="PROSITE-ProRule" id="PRU00023"/>
    </source>
</evidence>
<dbReference type="Gene3D" id="1.25.40.20">
    <property type="entry name" value="Ankyrin repeat-containing domain"/>
    <property type="match status" value="1"/>
</dbReference>
<reference evidence="5" key="1">
    <citation type="submission" date="2016-10" db="EMBL/GenBank/DDBJ databases">
        <authorList>
            <person name="Varghese N."/>
            <person name="Submissions S."/>
        </authorList>
    </citation>
    <scope>NUCLEOTIDE SEQUENCE [LARGE SCALE GENOMIC DNA]</scope>
    <source>
        <strain evidence="5">DSM 18733</strain>
    </source>
</reference>
<accession>A0A1H7LYN8</accession>
<dbReference type="AlphaFoldDB" id="A0A1H7LYN8"/>
<evidence type="ECO:0000313" key="4">
    <source>
        <dbReference type="EMBL" id="SEL04083.1"/>
    </source>
</evidence>
<dbReference type="Pfam" id="PF12796">
    <property type="entry name" value="Ank_2"/>
    <property type="match status" value="2"/>
</dbReference>
<evidence type="ECO:0000256" key="1">
    <source>
        <dbReference type="ARBA" id="ARBA00022737"/>
    </source>
</evidence>
<dbReference type="PANTHER" id="PTHR24171">
    <property type="entry name" value="ANKYRIN REPEAT DOMAIN-CONTAINING PROTEIN 39-RELATED"/>
    <property type="match status" value="1"/>
</dbReference>
<dbReference type="PROSITE" id="PS50297">
    <property type="entry name" value="ANK_REP_REGION"/>
    <property type="match status" value="1"/>
</dbReference>
<dbReference type="InterPro" id="IPR002110">
    <property type="entry name" value="Ankyrin_rpt"/>
</dbReference>
<gene>
    <name evidence="4" type="ORF">SAMN05661044_01811</name>
</gene>
<sequence length="219" mass="23860">MLLLSIQTASRSAINNKQMDDMEKALIYAAQAGLDEKVAIYIKQVKDINARDNNGRTALMCATYGNHISCANMLIKAGADVNAQDDIKNSPFLYAAASGYLEIAKLCVMAGADFHLLNRFGGTGLIPAAEKGHPEMVKYLLSLKDFPKDHVNYLGWTAVLEVVVLTDGSEKYQQILHYLIEGGCDINIPDKDGLTPLQLARKYNKEALLKILEAAGAKG</sequence>
<feature type="repeat" description="ANK" evidence="3">
    <location>
        <begin position="54"/>
        <end position="86"/>
    </location>
</feature>
<proteinExistence type="predicted"/>
<name>A0A1H7LYN8_OLID1</name>
<dbReference type="PROSITE" id="PS50088">
    <property type="entry name" value="ANK_REPEAT"/>
    <property type="match status" value="1"/>
</dbReference>
<keyword evidence="1" id="KW-0677">Repeat</keyword>
<dbReference type="InterPro" id="IPR036770">
    <property type="entry name" value="Ankyrin_rpt-contain_sf"/>
</dbReference>
<keyword evidence="2 3" id="KW-0040">ANK repeat</keyword>
<keyword evidence="5" id="KW-1185">Reference proteome</keyword>
<dbReference type="EMBL" id="FOAF01000001">
    <property type="protein sequence ID" value="SEL04083.1"/>
    <property type="molecule type" value="Genomic_DNA"/>
</dbReference>
<organism evidence="4 5">
    <name type="scientific">Olivibacter domesticus</name>
    <name type="common">Pseudosphingobacterium domesticum</name>
    <dbReference type="NCBI Taxonomy" id="407022"/>
    <lineage>
        <taxon>Bacteria</taxon>
        <taxon>Pseudomonadati</taxon>
        <taxon>Bacteroidota</taxon>
        <taxon>Sphingobacteriia</taxon>
        <taxon>Sphingobacteriales</taxon>
        <taxon>Sphingobacteriaceae</taxon>
        <taxon>Olivibacter</taxon>
    </lineage>
</organism>
<dbReference type="STRING" id="407022.SAMN05661044_01811"/>
<dbReference type="Proteomes" id="UP000199421">
    <property type="component" value="Unassembled WGS sequence"/>
</dbReference>
<dbReference type="SMART" id="SM00248">
    <property type="entry name" value="ANK"/>
    <property type="match status" value="6"/>
</dbReference>